<dbReference type="InterPro" id="IPR027417">
    <property type="entry name" value="P-loop_NTPase"/>
</dbReference>
<organism evidence="1">
    <name type="scientific">Staphylococcus phage vB_VibM_10AMN12</name>
    <dbReference type="NCBI Taxonomy" id="3076785"/>
    <lineage>
        <taxon>Viruses</taxon>
        <taxon>Duplodnaviria</taxon>
        <taxon>Heunggongvirae</taxon>
        <taxon>Uroviricota</taxon>
        <taxon>Caudoviricetes</taxon>
    </lineage>
</organism>
<evidence type="ECO:0008006" key="2">
    <source>
        <dbReference type="Google" id="ProtNLM"/>
    </source>
</evidence>
<dbReference type="SUPFAM" id="SSF52540">
    <property type="entry name" value="P-loop containing nucleoside triphosphate hydrolases"/>
    <property type="match status" value="2"/>
</dbReference>
<dbReference type="PANTHER" id="PTHR47642:SF6">
    <property type="entry name" value="ATP-DEPENDENT DNA HELICASE"/>
    <property type="match status" value="1"/>
</dbReference>
<reference evidence="1" key="1">
    <citation type="submission" date="2023-08" db="EMBL/GenBank/DDBJ databases">
        <authorList>
            <person name="Nazir A."/>
        </authorList>
    </citation>
    <scope>NUCLEOTIDE SEQUENCE</scope>
</reference>
<accession>A0AA96KT05</accession>
<name>A0AA96KT05_9CAUD</name>
<dbReference type="PANTHER" id="PTHR47642">
    <property type="entry name" value="ATP-DEPENDENT DNA HELICASE"/>
    <property type="match status" value="1"/>
</dbReference>
<proteinExistence type="predicted"/>
<evidence type="ECO:0000313" key="1">
    <source>
        <dbReference type="EMBL" id="WNO47518.1"/>
    </source>
</evidence>
<dbReference type="Gene3D" id="3.40.50.300">
    <property type="entry name" value="P-loop containing nucleotide triphosphate hydrolases"/>
    <property type="match status" value="1"/>
</dbReference>
<sequence length="467" mass="53610">MNNESLDLFLQQKGVELTEEQYNYVYDVCFGETPVDNWSVAGSGKSLCLELIKEFLGDSCVVVAMTGAANSNLFNCKGGNGTFNSVMSIPLGIHNHYHEKKVSPKTRDIFSKSDIVRVVIVEEAGMMNPDQLSLFHKRILQYNKPYGKKRKRRNIKIVLQGDHLQLGSISSDEEKEYYIKTYGSDFLPESSIYKELGFNTHIFSKVMRTSDKTFQAALGVMRYGEEQRYDKCIRWLNQRFQKAPDNCLVVTTTNKKVEEMNERELAKNPNQLFELTPIIRDDYDIKDCPVDAVVRVKVGSPVLILVNDNEENKYHNGSYGHVTQICVGEGVYVRLALNDEEVFVPMFKYEAREYYTDTNKETGEDFMNQRVIGECHHYSIKLASAISVHRCQGKTLDVPYLLDLGWGFNPRQDIDWGMQLAYVGWSRATKFENVYLASPMTHKHLKVNERAVKWVKTVLRGCNEKDK</sequence>
<dbReference type="InterPro" id="IPR051055">
    <property type="entry name" value="PIF1_helicase"/>
</dbReference>
<dbReference type="EMBL" id="OR481006">
    <property type="protein sequence ID" value="WNO47518.1"/>
    <property type="molecule type" value="Genomic_DNA"/>
</dbReference>
<protein>
    <recommendedName>
        <fullName evidence="2">Helicase</fullName>
    </recommendedName>
</protein>